<dbReference type="InterPro" id="IPR050267">
    <property type="entry name" value="Anti-sigma-factor_SerPK"/>
</dbReference>
<gene>
    <name evidence="4" type="ORF">F5972_06555</name>
</gene>
<keyword evidence="1" id="KW-0723">Serine/threonine-protein kinase</keyword>
<protein>
    <submittedName>
        <fullName evidence="4">ATP-binding protein</fullName>
    </submittedName>
</protein>
<keyword evidence="5" id="KW-1185">Reference proteome</keyword>
<dbReference type="AlphaFoldDB" id="A0A5J5K8M9"/>
<dbReference type="PANTHER" id="PTHR35526:SF3">
    <property type="entry name" value="ANTI-SIGMA-F FACTOR RSBW"/>
    <property type="match status" value="1"/>
</dbReference>
<keyword evidence="4" id="KW-0547">Nucleotide-binding</keyword>
<dbReference type="Pfam" id="PF13581">
    <property type="entry name" value="HATPase_c_2"/>
    <property type="match status" value="1"/>
</dbReference>
<accession>A0A5J5K8M9</accession>
<sequence length="165" mass="18122">MMCSLVPLSRRPDDDVPHGRPPATADADVPPVHRSCWALPADASSTCLARRFVRAELGDWCADGDREVTEVAELLVSELVANAMRHGRGAPLLTLLLLRDDILRCEVEDEARVPVRTRGTSPHDQTGHCDEGGRGLLIVDTLSRAWGVRPTPRGKAVWFELPVYP</sequence>
<name>A0A5J5K8M9_9ACTN</name>
<dbReference type="EMBL" id="VYTZ01000002">
    <property type="protein sequence ID" value="KAA9380759.1"/>
    <property type="molecule type" value="Genomic_DNA"/>
</dbReference>
<keyword evidence="4" id="KW-0067">ATP-binding</keyword>
<dbReference type="GO" id="GO:0004674">
    <property type="term" value="F:protein serine/threonine kinase activity"/>
    <property type="evidence" value="ECO:0007669"/>
    <property type="project" value="UniProtKB-KW"/>
</dbReference>
<dbReference type="RefSeq" id="WP_150932060.1">
    <property type="nucleotide sequence ID" value="NZ_VYTZ01000002.1"/>
</dbReference>
<dbReference type="Gene3D" id="3.30.565.10">
    <property type="entry name" value="Histidine kinase-like ATPase, C-terminal domain"/>
    <property type="match status" value="1"/>
</dbReference>
<dbReference type="GO" id="GO:0005524">
    <property type="term" value="F:ATP binding"/>
    <property type="evidence" value="ECO:0007669"/>
    <property type="project" value="UniProtKB-KW"/>
</dbReference>
<evidence type="ECO:0000313" key="5">
    <source>
        <dbReference type="Proteomes" id="UP000327011"/>
    </source>
</evidence>
<dbReference type="InterPro" id="IPR003594">
    <property type="entry name" value="HATPase_dom"/>
</dbReference>
<reference evidence="4 5" key="1">
    <citation type="submission" date="2019-09" db="EMBL/GenBank/DDBJ databases">
        <title>Screening of Novel Bioactive Compounds from Soil-Associated.</title>
        <authorList>
            <person name="Gong X."/>
        </authorList>
    </citation>
    <scope>NUCLEOTIDE SEQUENCE [LARGE SCALE GENOMIC DNA]</scope>
    <source>
        <strain evidence="4 5">Gxj-6</strain>
    </source>
</reference>
<evidence type="ECO:0000256" key="2">
    <source>
        <dbReference type="SAM" id="MobiDB-lite"/>
    </source>
</evidence>
<proteinExistence type="predicted"/>
<dbReference type="Proteomes" id="UP000327011">
    <property type="component" value="Unassembled WGS sequence"/>
</dbReference>
<keyword evidence="1" id="KW-0808">Transferase</keyword>
<feature type="region of interest" description="Disordered" evidence="2">
    <location>
        <begin position="1"/>
        <end position="29"/>
    </location>
</feature>
<evidence type="ECO:0000256" key="1">
    <source>
        <dbReference type="ARBA" id="ARBA00022527"/>
    </source>
</evidence>
<dbReference type="PANTHER" id="PTHR35526">
    <property type="entry name" value="ANTI-SIGMA-F FACTOR RSBW-RELATED"/>
    <property type="match status" value="1"/>
</dbReference>
<keyword evidence="1" id="KW-0418">Kinase</keyword>
<feature type="domain" description="Histidine kinase/HSP90-like ATPase" evidence="3">
    <location>
        <begin position="40"/>
        <end position="159"/>
    </location>
</feature>
<comment type="caution">
    <text evidence="4">The sequence shown here is derived from an EMBL/GenBank/DDBJ whole genome shotgun (WGS) entry which is preliminary data.</text>
</comment>
<dbReference type="SUPFAM" id="SSF55874">
    <property type="entry name" value="ATPase domain of HSP90 chaperone/DNA topoisomerase II/histidine kinase"/>
    <property type="match status" value="1"/>
</dbReference>
<evidence type="ECO:0000313" key="4">
    <source>
        <dbReference type="EMBL" id="KAA9380759.1"/>
    </source>
</evidence>
<dbReference type="InterPro" id="IPR036890">
    <property type="entry name" value="HATPase_C_sf"/>
</dbReference>
<evidence type="ECO:0000259" key="3">
    <source>
        <dbReference type="Pfam" id="PF13581"/>
    </source>
</evidence>
<organism evidence="4 5">
    <name type="scientific">Microbispora cellulosiformans</name>
    <dbReference type="NCBI Taxonomy" id="2614688"/>
    <lineage>
        <taxon>Bacteria</taxon>
        <taxon>Bacillati</taxon>
        <taxon>Actinomycetota</taxon>
        <taxon>Actinomycetes</taxon>
        <taxon>Streptosporangiales</taxon>
        <taxon>Streptosporangiaceae</taxon>
        <taxon>Microbispora</taxon>
    </lineage>
</organism>
<dbReference type="CDD" id="cd16936">
    <property type="entry name" value="HATPase_RsbW-like"/>
    <property type="match status" value="1"/>
</dbReference>